<organism evidence="2 3">
    <name type="scientific">Candidatus Wolfebacteria bacterium GW2011_GWA2_47_9b</name>
    <dbReference type="NCBI Taxonomy" id="1619005"/>
    <lineage>
        <taxon>Bacteria</taxon>
        <taxon>Candidatus Wolfeibacteriota</taxon>
    </lineage>
</organism>
<dbReference type="SUPFAM" id="SSF52980">
    <property type="entry name" value="Restriction endonuclease-like"/>
    <property type="match status" value="1"/>
</dbReference>
<comment type="caution">
    <text evidence="2">The sequence shown here is derived from an EMBL/GenBank/DDBJ whole genome shotgun (WGS) entry which is preliminary data.</text>
</comment>
<dbReference type="GO" id="GO:0003677">
    <property type="term" value="F:DNA binding"/>
    <property type="evidence" value="ECO:0007669"/>
    <property type="project" value="InterPro"/>
</dbReference>
<evidence type="ECO:0000313" key="2">
    <source>
        <dbReference type="EMBL" id="KKU89464.1"/>
    </source>
</evidence>
<dbReference type="GO" id="GO:0009307">
    <property type="term" value="P:DNA restriction-modification system"/>
    <property type="evidence" value="ECO:0007669"/>
    <property type="project" value="InterPro"/>
</dbReference>
<dbReference type="Gene3D" id="3.40.1350.10">
    <property type="match status" value="1"/>
</dbReference>
<dbReference type="PANTHER" id="PTHR30015">
    <property type="entry name" value="MRR RESTRICTION SYSTEM PROTEIN"/>
    <property type="match status" value="1"/>
</dbReference>
<dbReference type="AlphaFoldDB" id="A0A0G1U5X8"/>
<protein>
    <submittedName>
        <fullName evidence="2">Restriction endonuclease</fullName>
    </submittedName>
</protein>
<dbReference type="Pfam" id="PF04471">
    <property type="entry name" value="Mrr_cat"/>
    <property type="match status" value="1"/>
</dbReference>
<dbReference type="InterPro" id="IPR052906">
    <property type="entry name" value="Type_IV_Methyl-Rstrct_Enzyme"/>
</dbReference>
<keyword evidence="2" id="KW-0378">Hydrolase</keyword>
<feature type="domain" description="Restriction endonuclease type IV Mrr" evidence="1">
    <location>
        <begin position="152"/>
        <end position="267"/>
    </location>
</feature>
<dbReference type="Proteomes" id="UP000033882">
    <property type="component" value="Unassembled WGS sequence"/>
</dbReference>
<gene>
    <name evidence="2" type="ORF">UY19_C0014G0064</name>
</gene>
<evidence type="ECO:0000313" key="3">
    <source>
        <dbReference type="Proteomes" id="UP000033882"/>
    </source>
</evidence>
<dbReference type="GO" id="GO:0015666">
    <property type="term" value="F:restriction endodeoxyribonuclease activity"/>
    <property type="evidence" value="ECO:0007669"/>
    <property type="project" value="TreeGrafter"/>
</dbReference>
<dbReference type="EMBL" id="LCPB01000014">
    <property type="protein sequence ID" value="KKU89464.1"/>
    <property type="molecule type" value="Genomic_DNA"/>
</dbReference>
<proteinExistence type="predicted"/>
<reference evidence="2 3" key="1">
    <citation type="journal article" date="2015" name="Nature">
        <title>rRNA introns, odd ribosomes, and small enigmatic genomes across a large radiation of phyla.</title>
        <authorList>
            <person name="Brown C.T."/>
            <person name="Hug L.A."/>
            <person name="Thomas B.C."/>
            <person name="Sharon I."/>
            <person name="Castelle C.J."/>
            <person name="Singh A."/>
            <person name="Wilkins M.J."/>
            <person name="Williams K.H."/>
            <person name="Banfield J.F."/>
        </authorList>
    </citation>
    <scope>NUCLEOTIDE SEQUENCE [LARGE SCALE GENOMIC DNA]</scope>
</reference>
<name>A0A0G1U5X8_9BACT</name>
<dbReference type="InterPro" id="IPR007560">
    <property type="entry name" value="Restrct_endonuc_IV_Mrr"/>
</dbReference>
<dbReference type="PANTHER" id="PTHR30015:SF7">
    <property type="entry name" value="TYPE IV METHYL-DIRECTED RESTRICTION ENZYME ECOKMRR"/>
    <property type="match status" value="1"/>
</dbReference>
<keyword evidence="2" id="KW-0540">Nuclease</keyword>
<evidence type="ECO:0000259" key="1">
    <source>
        <dbReference type="Pfam" id="PF04471"/>
    </source>
</evidence>
<dbReference type="InterPro" id="IPR011856">
    <property type="entry name" value="tRNA_endonuc-like_dom_sf"/>
</dbReference>
<accession>A0A0G1U5X8</accession>
<sequence length="295" mass="33898">MEIPTARRGEYLQTVFRIIEKNGGSLPLREILVEMPKSLIFNEYEAGHYEKTGYVRWRSMMYLYSIDCVKAGWLVKNKGTWSITEEGRKTLQFSPEEFIRIATQKYREWKRQKDFVELVAEDERGADIAEREATIGYEQAAEIARNEIVEHIRALNPYEFQDLAAALLRGMGYYVSEVAAPGPDGGVDIRAYKDPLGVEGARIKVQVKHRKDTKVTNSEVSALNGLLRNGDVGLIVSSGGFTREAVKEMRNSNNHIEKIDLDDLIDFWEEYYDKLREEDKLLLPLRRIAFLAPNK</sequence>
<dbReference type="InterPro" id="IPR011335">
    <property type="entry name" value="Restrct_endonuc-II-like"/>
</dbReference>
<keyword evidence="2" id="KW-0255">Endonuclease</keyword>